<dbReference type="EMBL" id="KB469296">
    <property type="protein sequence ID" value="EPQ60503.1"/>
    <property type="molecule type" value="Genomic_DNA"/>
</dbReference>
<dbReference type="InterPro" id="IPR000330">
    <property type="entry name" value="SNF2_N"/>
</dbReference>
<reference evidence="9 10" key="1">
    <citation type="journal article" date="2012" name="Science">
        <title>The Paleozoic origin of enzymatic lignin decomposition reconstructed from 31 fungal genomes.</title>
        <authorList>
            <person name="Floudas D."/>
            <person name="Binder M."/>
            <person name="Riley R."/>
            <person name="Barry K."/>
            <person name="Blanchette R.A."/>
            <person name="Henrissat B."/>
            <person name="Martinez A.T."/>
            <person name="Otillar R."/>
            <person name="Spatafora J.W."/>
            <person name="Yadav J.S."/>
            <person name="Aerts A."/>
            <person name="Benoit I."/>
            <person name="Boyd A."/>
            <person name="Carlson A."/>
            <person name="Copeland A."/>
            <person name="Coutinho P.M."/>
            <person name="de Vries R.P."/>
            <person name="Ferreira P."/>
            <person name="Findley K."/>
            <person name="Foster B."/>
            <person name="Gaskell J."/>
            <person name="Glotzer D."/>
            <person name="Gorecki P."/>
            <person name="Heitman J."/>
            <person name="Hesse C."/>
            <person name="Hori C."/>
            <person name="Igarashi K."/>
            <person name="Jurgens J.A."/>
            <person name="Kallen N."/>
            <person name="Kersten P."/>
            <person name="Kohler A."/>
            <person name="Kuees U."/>
            <person name="Kumar T.K.A."/>
            <person name="Kuo A."/>
            <person name="LaButti K."/>
            <person name="Larrondo L.F."/>
            <person name="Lindquist E."/>
            <person name="Ling A."/>
            <person name="Lombard V."/>
            <person name="Lucas S."/>
            <person name="Lundell T."/>
            <person name="Martin R."/>
            <person name="McLaughlin D.J."/>
            <person name="Morgenstern I."/>
            <person name="Morin E."/>
            <person name="Murat C."/>
            <person name="Nagy L.G."/>
            <person name="Nolan M."/>
            <person name="Ohm R.A."/>
            <person name="Patyshakuliyeva A."/>
            <person name="Rokas A."/>
            <person name="Ruiz-Duenas F.J."/>
            <person name="Sabat G."/>
            <person name="Salamov A."/>
            <person name="Samejima M."/>
            <person name="Schmutz J."/>
            <person name="Slot J.C."/>
            <person name="St John F."/>
            <person name="Stenlid J."/>
            <person name="Sun H."/>
            <person name="Sun S."/>
            <person name="Syed K."/>
            <person name="Tsang A."/>
            <person name="Wiebenga A."/>
            <person name="Young D."/>
            <person name="Pisabarro A."/>
            <person name="Eastwood D.C."/>
            <person name="Martin F."/>
            <person name="Cullen D."/>
            <person name="Grigoriev I.V."/>
            <person name="Hibbett D.S."/>
        </authorList>
    </citation>
    <scope>NUCLEOTIDE SEQUENCE [LARGE SCALE GENOMIC DNA]</scope>
    <source>
        <strain evidence="9 10">ATCC 11539</strain>
    </source>
</reference>
<keyword evidence="10" id="KW-1185">Reference proteome</keyword>
<dbReference type="InterPro" id="IPR014001">
    <property type="entry name" value="Helicase_ATP-bd"/>
</dbReference>
<dbReference type="Gene3D" id="2.40.50.40">
    <property type="match status" value="1"/>
</dbReference>
<sequence length="1763" mass="198533">MLPPLSEKKKAYKHFDDWDFDVSEEGPAGEPEEVIGDYEQYGQSYFFARLENGTIRRYSAARFWHDYEHLIQDYDRRKAEGNLAPFDPSSALIHPKSRVLLTISINRQMEKRRKGTQRNRIYVPDSDKDAVPDAVDESEGISDNEFALSEADVSGRRTTNVVAGGRKKTIRVLPFSPKKTRSGKAFIASDGSDAEEDGSDAGEVAPARRSTRARKSARGNLADEAYLDDELDLLADSDDESTRQRPAKKKAKQRRRKATRPAYGHLRSVDELEYDPYSDDETAPLRQHRNICEKCHRKPTHILLIEAKKGKRGRLRKNKNSDEEEDDDDIARVTALGGWVRCLKCPVAAHWGCLARTQQDEILKAMREKDRAQPSEDGRQEAGDGPVSQSATAAKPKKHAGLDVLETTEFLCGSCTKGGVCMGCMEDILDGSSDSVRAYPGRSPTTPLLNTGESADVEMKDLISDSAEEGAKASPRELLFRCFTCKRVAHYAHLRTPSGFDDTEGHPTAVELAEYYQAGTKWLCADCVSYTFSLDKILAWRPYPPTAAIPSGPTRDVPNYRSNLPREYLVKWADRSYRRLTWVPHMWLATMHGQKLKNFIETGPKVPLLSEPLPEANGPTTKTAQNSEEEVENNALESSPPTAVTNDEVPSNRITFIPGLPPPPLSDAERRIPSSWKTVDRVLDALFWCPSKRDGTKKQGGRKKQSTRRKARKRTSEDTDDELLDEEYDEARYTDERDAAFDQGEQPSADLTETLDEWEERTGHTLTVEDVDKLIDRVVWAFIKWDDMGYEEATWDSPPRRGESGWEAFRKAFERLIASRDVVVHMTTKAAAPRAKDQFRRQFAFKDGAQPSLGQSSDLKLMPFQVDGVNWLCNNWWNLQHCILADEMGLGKTVQIAAFIGTVAERWEAFPALIVVPNSTITNWVREFERWAPRLRVVPFYGEAKAREVIKHYELTHSLKSAKTTGAKYHVLITTYDTVTNPKDFASVFKSTPRWEVLVVDEGQRLKGDGSLLFKKLKQLNTVHRVLMTGTPLNNNMRELFNLMNFLDPVEWQDLEKLEKEHEVLTEELVRELHQRLRPYFLRRTKSEVLPLPPKNEVIVPVSMTPLQKEIYRSILSQNFKVLQSLTQASKSDGTATKSNMNNMLMQLRKCLQHPYLVSDNIEPRGLPPAEMHEKLVGASAKLRLLKNMLPKLKARGHRVLLFSQFTIALDVIEDFLAGEGYKYLRLDGNTKQADRQKGMDEFNRPGSDVFIYILSTRAGGVGINLWSADTVIIFDPDFNPHQDLQAIARSHRYGQTKPCLVFKLLVKDSAEERIMQTGKKKLVLDHLIVQKMDDDETGKEDVQSILLFGAKALFEEGTDDSSRDINYTDQDLEKLIEKTETEGEHVDQEKQKDAGLFAFAKVWSADKDSFEEMPDAGAAEEGDSWAQTLQRIVQEREREQAHEVTGRGARRRTALIPQLKDLDLDDSPVKDEKDKNRRRKSKSKASDDESDAYTGSVGRSESEAEVPDDEIDGRALSPLEEPKKAKHVSSLDLPVPLSPIQNQRRHKKEDFERCGLCGTVHGPGVCYMTESSENLAEYRRMLLIHADDEPIEDRKAAIQVIDETLHKRGKIGLIHGQPLLLVDPPARSENIHREKPRTDKPSAVSAELSATAGPSSVKAAGVVAGPSKRPSSPLQGSNLKKAKHTPGDTPCVICGRLPHHLVKDCPVVAEGPKSVSREIQRLDNDPSQSQTVSILRKILSKQKKRELANAVSLGTVEPMLVD</sequence>
<gene>
    <name evidence="9" type="ORF">GLOTRDRAFT_68181</name>
</gene>
<dbReference type="OMA" id="FICGSCM"/>
<evidence type="ECO:0000256" key="1">
    <source>
        <dbReference type="ARBA" id="ARBA00004123"/>
    </source>
</evidence>
<evidence type="ECO:0000313" key="10">
    <source>
        <dbReference type="Proteomes" id="UP000030669"/>
    </source>
</evidence>
<dbReference type="RefSeq" id="XP_007860901.1">
    <property type="nucleotide sequence ID" value="XM_007862710.1"/>
</dbReference>
<name>S7QM34_GLOTA</name>
<evidence type="ECO:0000256" key="3">
    <source>
        <dbReference type="ARBA" id="ARBA00022801"/>
    </source>
</evidence>
<evidence type="ECO:0000256" key="5">
    <source>
        <dbReference type="ARBA" id="ARBA00023242"/>
    </source>
</evidence>
<keyword evidence="3" id="KW-0378">Hydrolase</keyword>
<dbReference type="InterPro" id="IPR049730">
    <property type="entry name" value="SNF2/RAD54-like_C"/>
</dbReference>
<dbReference type="Gene3D" id="3.40.50.10810">
    <property type="entry name" value="Tandem AAA-ATPase domain"/>
    <property type="match status" value="1"/>
</dbReference>
<feature type="compositionally biased region" description="Polar residues" evidence="6">
    <location>
        <begin position="1670"/>
        <end position="1679"/>
    </location>
</feature>
<evidence type="ECO:0000256" key="4">
    <source>
        <dbReference type="ARBA" id="ARBA00022840"/>
    </source>
</evidence>
<feature type="region of interest" description="Disordered" evidence="6">
    <location>
        <begin position="308"/>
        <end position="328"/>
    </location>
</feature>
<evidence type="ECO:0000259" key="7">
    <source>
        <dbReference type="PROSITE" id="PS51192"/>
    </source>
</evidence>
<feature type="region of interest" description="Disordered" evidence="6">
    <location>
        <begin position="237"/>
        <end position="281"/>
    </location>
</feature>
<keyword evidence="5" id="KW-0539">Nucleus</keyword>
<evidence type="ECO:0000256" key="2">
    <source>
        <dbReference type="ARBA" id="ARBA00022741"/>
    </source>
</evidence>
<dbReference type="GO" id="GO:0005634">
    <property type="term" value="C:nucleus"/>
    <property type="evidence" value="ECO:0007669"/>
    <property type="project" value="UniProtKB-SubCell"/>
</dbReference>
<dbReference type="Pfam" id="PF00176">
    <property type="entry name" value="SNF2-rel_dom"/>
    <property type="match status" value="1"/>
</dbReference>
<dbReference type="GeneID" id="19307863"/>
<feature type="compositionally biased region" description="Basic and acidic residues" evidence="6">
    <location>
        <begin position="367"/>
        <end position="382"/>
    </location>
</feature>
<keyword evidence="4" id="KW-0067">ATP-binding</keyword>
<feature type="compositionally biased region" description="Polar residues" evidence="6">
    <location>
        <begin position="635"/>
        <end position="649"/>
    </location>
</feature>
<dbReference type="PROSITE" id="PS51192">
    <property type="entry name" value="HELICASE_ATP_BIND_1"/>
    <property type="match status" value="1"/>
</dbReference>
<dbReference type="Proteomes" id="UP000030669">
    <property type="component" value="Unassembled WGS sequence"/>
</dbReference>
<dbReference type="Pfam" id="PF00271">
    <property type="entry name" value="Helicase_C"/>
    <property type="match status" value="1"/>
</dbReference>
<keyword evidence="2" id="KW-0547">Nucleotide-binding</keyword>
<feature type="compositionally biased region" description="Acidic residues" evidence="6">
    <location>
        <begin position="271"/>
        <end position="281"/>
    </location>
</feature>
<dbReference type="GO" id="GO:0005524">
    <property type="term" value="F:ATP binding"/>
    <property type="evidence" value="ECO:0007669"/>
    <property type="project" value="UniProtKB-KW"/>
</dbReference>
<feature type="compositionally biased region" description="Basic residues" evidence="6">
    <location>
        <begin position="309"/>
        <end position="318"/>
    </location>
</feature>
<feature type="compositionally biased region" description="Basic and acidic residues" evidence="6">
    <location>
        <begin position="1437"/>
        <end position="1446"/>
    </location>
</feature>
<dbReference type="GO" id="GO:0000785">
    <property type="term" value="C:chromatin"/>
    <property type="evidence" value="ECO:0007669"/>
    <property type="project" value="TreeGrafter"/>
</dbReference>
<evidence type="ECO:0000259" key="8">
    <source>
        <dbReference type="PROSITE" id="PS51194"/>
    </source>
</evidence>
<feature type="compositionally biased region" description="Basic and acidic residues" evidence="6">
    <location>
        <begin position="1630"/>
        <end position="1641"/>
    </location>
</feature>
<dbReference type="SMART" id="SM00487">
    <property type="entry name" value="DEXDc"/>
    <property type="match status" value="1"/>
</dbReference>
<dbReference type="InterPro" id="IPR001650">
    <property type="entry name" value="Helicase_C-like"/>
</dbReference>
<feature type="compositionally biased region" description="Basic residues" evidence="6">
    <location>
        <begin position="699"/>
        <end position="713"/>
    </location>
</feature>
<feature type="region of interest" description="Disordered" evidence="6">
    <location>
        <begin position="367"/>
        <end position="398"/>
    </location>
</feature>
<dbReference type="InterPro" id="IPR038718">
    <property type="entry name" value="SNF2-like_sf"/>
</dbReference>
<feature type="region of interest" description="Disordered" evidence="6">
    <location>
        <begin position="1630"/>
        <end position="1686"/>
    </location>
</feature>
<dbReference type="GO" id="GO:0003682">
    <property type="term" value="F:chromatin binding"/>
    <property type="evidence" value="ECO:0007669"/>
    <property type="project" value="TreeGrafter"/>
</dbReference>
<dbReference type="PROSITE" id="PS51194">
    <property type="entry name" value="HELICASE_CTER"/>
    <property type="match status" value="1"/>
</dbReference>
<dbReference type="InterPro" id="IPR016197">
    <property type="entry name" value="Chromo-like_dom_sf"/>
</dbReference>
<dbReference type="SUPFAM" id="SSF54160">
    <property type="entry name" value="Chromo domain-like"/>
    <property type="match status" value="1"/>
</dbReference>
<dbReference type="Gene3D" id="3.40.50.300">
    <property type="entry name" value="P-loop containing nucleotide triphosphate hydrolases"/>
    <property type="match status" value="1"/>
</dbReference>
<feature type="region of interest" description="Disordered" evidence="6">
    <location>
        <begin position="694"/>
        <end position="726"/>
    </location>
</feature>
<dbReference type="KEGG" id="gtr:GLOTRDRAFT_68181"/>
<feature type="domain" description="Helicase C-terminal" evidence="8">
    <location>
        <begin position="1185"/>
        <end position="1344"/>
    </location>
</feature>
<dbReference type="GO" id="GO:0003677">
    <property type="term" value="F:DNA binding"/>
    <property type="evidence" value="ECO:0007669"/>
    <property type="project" value="TreeGrafter"/>
</dbReference>
<dbReference type="GO" id="GO:0042393">
    <property type="term" value="F:histone binding"/>
    <property type="evidence" value="ECO:0007669"/>
    <property type="project" value="TreeGrafter"/>
</dbReference>
<dbReference type="SMART" id="SM00490">
    <property type="entry name" value="HELICc"/>
    <property type="match status" value="1"/>
</dbReference>
<proteinExistence type="predicted"/>
<comment type="subcellular location">
    <subcellularLocation>
        <location evidence="1">Nucleus</location>
    </subcellularLocation>
</comment>
<feature type="domain" description="Helicase ATP-binding" evidence="7">
    <location>
        <begin position="873"/>
        <end position="1050"/>
    </location>
</feature>
<dbReference type="Pfam" id="PF23615">
    <property type="entry name" value="Chromo_MIT1"/>
    <property type="match status" value="1"/>
</dbReference>
<dbReference type="PANTHER" id="PTHR45623:SF17">
    <property type="entry name" value="CHROMODOMAIN-HELICASE-DNA-BINDING PROTEIN 3-RELATED"/>
    <property type="match status" value="1"/>
</dbReference>
<dbReference type="eggNOG" id="KOG0383">
    <property type="taxonomic scope" value="Eukaryota"/>
</dbReference>
<dbReference type="GO" id="GO:0016887">
    <property type="term" value="F:ATP hydrolysis activity"/>
    <property type="evidence" value="ECO:0007669"/>
    <property type="project" value="TreeGrafter"/>
</dbReference>
<dbReference type="CDD" id="cd18793">
    <property type="entry name" value="SF2_C_SNF"/>
    <property type="match status" value="1"/>
</dbReference>
<dbReference type="PANTHER" id="PTHR45623">
    <property type="entry name" value="CHROMODOMAIN-HELICASE-DNA-BINDING PROTEIN 3-RELATED-RELATED"/>
    <property type="match status" value="1"/>
</dbReference>
<dbReference type="SUPFAM" id="SSF52540">
    <property type="entry name" value="P-loop containing nucleoside triphosphate hydrolases"/>
    <property type="match status" value="2"/>
</dbReference>
<dbReference type="CDD" id="cd18660">
    <property type="entry name" value="CD1_tandem"/>
    <property type="match status" value="1"/>
</dbReference>
<feature type="compositionally biased region" description="Basic residues" evidence="6">
    <location>
        <begin position="245"/>
        <end position="259"/>
    </location>
</feature>
<evidence type="ECO:0000256" key="6">
    <source>
        <dbReference type="SAM" id="MobiDB-lite"/>
    </source>
</evidence>
<accession>S7QM34</accession>
<feature type="region of interest" description="Disordered" evidence="6">
    <location>
        <begin position="609"/>
        <end position="649"/>
    </location>
</feature>
<protein>
    <submittedName>
        <fullName evidence="9">Uncharacterized protein</fullName>
    </submittedName>
</protein>
<dbReference type="STRING" id="670483.S7QM34"/>
<organism evidence="9 10">
    <name type="scientific">Gloeophyllum trabeum (strain ATCC 11539 / FP-39264 / Madison 617)</name>
    <name type="common">Brown rot fungus</name>
    <dbReference type="NCBI Taxonomy" id="670483"/>
    <lineage>
        <taxon>Eukaryota</taxon>
        <taxon>Fungi</taxon>
        <taxon>Dikarya</taxon>
        <taxon>Basidiomycota</taxon>
        <taxon>Agaricomycotina</taxon>
        <taxon>Agaricomycetes</taxon>
        <taxon>Gloeophyllales</taxon>
        <taxon>Gloeophyllaceae</taxon>
        <taxon>Gloeophyllum</taxon>
    </lineage>
</organism>
<evidence type="ECO:0000313" key="9">
    <source>
        <dbReference type="EMBL" id="EPQ60503.1"/>
    </source>
</evidence>
<dbReference type="InterPro" id="IPR027417">
    <property type="entry name" value="P-loop_NTPase"/>
</dbReference>
<feature type="region of interest" description="Disordered" evidence="6">
    <location>
        <begin position="1437"/>
        <end position="1516"/>
    </location>
</feature>
<feature type="region of interest" description="Disordered" evidence="6">
    <location>
        <begin position="181"/>
        <end position="218"/>
    </location>
</feature>
<dbReference type="GO" id="GO:0140658">
    <property type="term" value="F:ATP-dependent chromatin remodeler activity"/>
    <property type="evidence" value="ECO:0007669"/>
    <property type="project" value="TreeGrafter"/>
</dbReference>
<dbReference type="OrthoDB" id="5857104at2759"/>
<dbReference type="HOGENOM" id="CLU_001508_2_0_1"/>
<dbReference type="InterPro" id="IPR056616">
    <property type="entry name" value="Chromo_MIT1"/>
</dbReference>